<dbReference type="AlphaFoldDB" id="A0A1L7CND3"/>
<dbReference type="EMBL" id="CP009246">
    <property type="protein sequence ID" value="APT87339.1"/>
    <property type="molecule type" value="Genomic_DNA"/>
</dbReference>
<reference evidence="7 9" key="1">
    <citation type="submission" date="2014-08" db="EMBL/GenBank/DDBJ databases">
        <title>Complete genome sequence of Corynebacterium flavescens OJ8(T)(=DSM 20296(T)), isolated from cheese.</title>
        <authorList>
            <person name="Ruckert C."/>
            <person name="Albersmeier A."/>
            <person name="Winkler A."/>
            <person name="Kalinowski J."/>
        </authorList>
    </citation>
    <scope>NUCLEOTIDE SEQUENCE [LARGE SCALE GENOMIC DNA]</scope>
    <source>
        <strain evidence="7 9">OJ8</strain>
    </source>
</reference>
<feature type="transmembrane region" description="Helical" evidence="6">
    <location>
        <begin position="186"/>
        <end position="210"/>
    </location>
</feature>
<comment type="subcellular location">
    <subcellularLocation>
        <location evidence="1">Cell membrane</location>
        <topology evidence="1">Multi-pass membrane protein</topology>
    </subcellularLocation>
</comment>
<evidence type="ECO:0000256" key="1">
    <source>
        <dbReference type="ARBA" id="ARBA00004651"/>
    </source>
</evidence>
<gene>
    <name evidence="8" type="ORF">CFL01nite_19430</name>
    <name evidence="7" type="ORF">CFLV_09165</name>
</gene>
<dbReference type="Pfam" id="PF01810">
    <property type="entry name" value="LysE"/>
    <property type="match status" value="1"/>
</dbReference>
<dbReference type="STRING" id="28028.CFLV_09165"/>
<name>A0A1L7CND3_CORFL</name>
<keyword evidence="5 6" id="KW-0472">Membrane</keyword>
<keyword evidence="2" id="KW-1003">Cell membrane</keyword>
<reference evidence="8 10" key="2">
    <citation type="submission" date="2019-06" db="EMBL/GenBank/DDBJ databases">
        <title>Whole genome shotgun sequence of Corynebacterium flavescens NBRC 14136.</title>
        <authorList>
            <person name="Hosoyama A."/>
            <person name="Uohara A."/>
            <person name="Ohji S."/>
            <person name="Ichikawa N."/>
        </authorList>
    </citation>
    <scope>NUCLEOTIDE SEQUENCE [LARGE SCALE GENOMIC DNA]</scope>
    <source>
        <strain evidence="8 10">NBRC 14136</strain>
    </source>
</reference>
<keyword evidence="9" id="KW-1185">Reference proteome</keyword>
<dbReference type="PANTHER" id="PTHR30086:SF19">
    <property type="entry name" value="THREONINE EFFLUX PROTEIN"/>
    <property type="match status" value="1"/>
</dbReference>
<feature type="transmembrane region" description="Helical" evidence="6">
    <location>
        <begin position="131"/>
        <end position="147"/>
    </location>
</feature>
<evidence type="ECO:0000256" key="2">
    <source>
        <dbReference type="ARBA" id="ARBA00022475"/>
    </source>
</evidence>
<dbReference type="RefSeq" id="WP_075730259.1">
    <property type="nucleotide sequence ID" value="NZ_BJNB01000035.1"/>
</dbReference>
<evidence type="ECO:0000256" key="6">
    <source>
        <dbReference type="SAM" id="Phobius"/>
    </source>
</evidence>
<protein>
    <submittedName>
        <fullName evidence="7">Lysine transporter LysE</fullName>
    </submittedName>
    <submittedName>
        <fullName evidence="8">Threonine efflux protein</fullName>
    </submittedName>
</protein>
<dbReference type="InterPro" id="IPR001123">
    <property type="entry name" value="LeuE-type"/>
</dbReference>
<feature type="transmembrane region" description="Helical" evidence="6">
    <location>
        <begin position="38"/>
        <end position="64"/>
    </location>
</feature>
<dbReference type="KEGG" id="cfc:CFLV_09165"/>
<evidence type="ECO:0000313" key="7">
    <source>
        <dbReference type="EMBL" id="APT87339.1"/>
    </source>
</evidence>
<dbReference type="GeneID" id="82880869"/>
<sequence>MSLSAFLTVIVANLIAAMSPGPDIILITRIATKSRRHAVAAVLGIQVGVIMWCSLTVLGAAALLRTFPSILGLIQLVGGTWLMWMGWNMLRTGWAARTSPAVDLESAEASVGRLRYAFVQGMTTNLSNPKIVLFLAALIAPLLPAHPSLGLAVLLIASLVISSFLLFLVISFVISTNKIRRRMLRAGPWIDVAAGIFFIVAGATMAVTGFQDVF</sequence>
<evidence type="ECO:0000313" key="8">
    <source>
        <dbReference type="EMBL" id="GEB98448.1"/>
    </source>
</evidence>
<evidence type="ECO:0000313" key="9">
    <source>
        <dbReference type="Proteomes" id="UP000185479"/>
    </source>
</evidence>
<dbReference type="Proteomes" id="UP000315353">
    <property type="component" value="Unassembled WGS sequence"/>
</dbReference>
<evidence type="ECO:0000313" key="10">
    <source>
        <dbReference type="Proteomes" id="UP000315353"/>
    </source>
</evidence>
<proteinExistence type="predicted"/>
<evidence type="ECO:0000256" key="5">
    <source>
        <dbReference type="ARBA" id="ARBA00023136"/>
    </source>
</evidence>
<organism evidence="7 9">
    <name type="scientific">Corynebacterium flavescens</name>
    <dbReference type="NCBI Taxonomy" id="28028"/>
    <lineage>
        <taxon>Bacteria</taxon>
        <taxon>Bacillati</taxon>
        <taxon>Actinomycetota</taxon>
        <taxon>Actinomycetes</taxon>
        <taxon>Mycobacteriales</taxon>
        <taxon>Corynebacteriaceae</taxon>
        <taxon>Corynebacterium</taxon>
    </lineage>
</organism>
<dbReference type="OrthoDB" id="9784202at2"/>
<accession>A0A1L7CND3</accession>
<keyword evidence="3 6" id="KW-0812">Transmembrane</keyword>
<evidence type="ECO:0000256" key="4">
    <source>
        <dbReference type="ARBA" id="ARBA00022989"/>
    </source>
</evidence>
<dbReference type="GO" id="GO:0005886">
    <property type="term" value="C:plasma membrane"/>
    <property type="evidence" value="ECO:0007669"/>
    <property type="project" value="UniProtKB-SubCell"/>
</dbReference>
<feature type="transmembrane region" description="Helical" evidence="6">
    <location>
        <begin position="70"/>
        <end position="90"/>
    </location>
</feature>
<dbReference type="Proteomes" id="UP000185479">
    <property type="component" value="Chromosome"/>
</dbReference>
<feature type="transmembrane region" description="Helical" evidence="6">
    <location>
        <begin position="153"/>
        <end position="174"/>
    </location>
</feature>
<evidence type="ECO:0000256" key="3">
    <source>
        <dbReference type="ARBA" id="ARBA00022692"/>
    </source>
</evidence>
<dbReference type="EMBL" id="BJNB01000035">
    <property type="protein sequence ID" value="GEB98448.1"/>
    <property type="molecule type" value="Genomic_DNA"/>
</dbReference>
<feature type="transmembrane region" description="Helical" evidence="6">
    <location>
        <begin position="6"/>
        <end position="26"/>
    </location>
</feature>
<dbReference type="GO" id="GO:0015171">
    <property type="term" value="F:amino acid transmembrane transporter activity"/>
    <property type="evidence" value="ECO:0007669"/>
    <property type="project" value="TreeGrafter"/>
</dbReference>
<keyword evidence="4 6" id="KW-1133">Transmembrane helix</keyword>
<dbReference type="PANTHER" id="PTHR30086">
    <property type="entry name" value="ARGININE EXPORTER PROTEIN ARGO"/>
    <property type="match status" value="1"/>
</dbReference>